<proteinExistence type="predicted"/>
<dbReference type="EMBL" id="CP121472">
    <property type="protein sequence ID" value="WPL18396.1"/>
    <property type="molecule type" value="Genomic_DNA"/>
</dbReference>
<accession>A0ABZ0SBJ7</accession>
<evidence type="ECO:0000313" key="2">
    <source>
        <dbReference type="Proteomes" id="UP001432180"/>
    </source>
</evidence>
<name>A0ABZ0SBJ7_9GAMM</name>
<sequence length="76" mass="8410">MRSSKERPRWTPTERRLDADWATMGAGACLAGRLAESDESMIRAGQSSEPIHQLLLDKVTTESATNSRPLKRPSSI</sequence>
<organism evidence="1 2">
    <name type="scientific">Thiorhodovibrio winogradskyi</name>
    <dbReference type="NCBI Taxonomy" id="77007"/>
    <lineage>
        <taxon>Bacteria</taxon>
        <taxon>Pseudomonadati</taxon>
        <taxon>Pseudomonadota</taxon>
        <taxon>Gammaproteobacteria</taxon>
        <taxon>Chromatiales</taxon>
        <taxon>Chromatiaceae</taxon>
        <taxon>Thiorhodovibrio</taxon>
    </lineage>
</organism>
<protein>
    <submittedName>
        <fullName evidence="1">Uncharacterized protein</fullName>
    </submittedName>
</protein>
<evidence type="ECO:0000313" key="1">
    <source>
        <dbReference type="EMBL" id="WPL18396.1"/>
    </source>
</evidence>
<gene>
    <name evidence="1" type="ORF">Thiowin_03467</name>
</gene>
<reference evidence="1 2" key="1">
    <citation type="journal article" date="2023" name="Microorganisms">
        <title>Thiorhodovibrio frisius and Trv. litoralis spp. nov., Two Novel Members from a Clade of Fastidious Purple Sulfur Bacteria That Exhibit Unique Red-Shifted Light-Harvesting Capabilities.</title>
        <authorList>
            <person name="Methner A."/>
            <person name="Kuzyk S.B."/>
            <person name="Petersen J."/>
            <person name="Bauer S."/>
            <person name="Brinkmann H."/>
            <person name="Sichau K."/>
            <person name="Wanner G."/>
            <person name="Wolf J."/>
            <person name="Neumann-Schaal M."/>
            <person name="Henke P."/>
            <person name="Tank M."/>
            <person name="Sproer C."/>
            <person name="Bunk B."/>
            <person name="Overmann J."/>
        </authorList>
    </citation>
    <scope>NUCLEOTIDE SEQUENCE [LARGE SCALE GENOMIC DNA]</scope>
    <source>
        <strain evidence="1 2">DSM 6702</strain>
    </source>
</reference>
<keyword evidence="2" id="KW-1185">Reference proteome</keyword>
<dbReference type="Proteomes" id="UP001432180">
    <property type="component" value="Chromosome"/>
</dbReference>